<name>A0A166BL28_9AGAM</name>
<evidence type="ECO:0000256" key="1">
    <source>
        <dbReference type="SAM" id="Phobius"/>
    </source>
</evidence>
<proteinExistence type="predicted"/>
<gene>
    <name evidence="2" type="ORF">FIBSPDRAFT_898003</name>
</gene>
<protein>
    <submittedName>
        <fullName evidence="2">Uncharacterized protein</fullName>
    </submittedName>
</protein>
<evidence type="ECO:0000313" key="2">
    <source>
        <dbReference type="EMBL" id="KZP12752.1"/>
    </source>
</evidence>
<dbReference type="Proteomes" id="UP000076532">
    <property type="component" value="Unassembled WGS sequence"/>
</dbReference>
<accession>A0A166BL28</accession>
<feature type="transmembrane region" description="Helical" evidence="1">
    <location>
        <begin position="64"/>
        <end position="81"/>
    </location>
</feature>
<dbReference type="AlphaFoldDB" id="A0A166BL28"/>
<evidence type="ECO:0000313" key="3">
    <source>
        <dbReference type="Proteomes" id="UP000076532"/>
    </source>
</evidence>
<sequence length="106" mass="11429">MPRDAMIETIESPETPITAAQNEDAPQIPVDMHPALGQLHLKATADGAPAVGMYAGNRDRDAGVKIRLVVALGSKLLLWAALSYYDWPSPFLSASALSFLYMIVFA</sequence>
<keyword evidence="3" id="KW-1185">Reference proteome</keyword>
<keyword evidence="1" id="KW-1133">Transmembrane helix</keyword>
<keyword evidence="1" id="KW-0812">Transmembrane</keyword>
<organism evidence="2 3">
    <name type="scientific">Athelia psychrophila</name>
    <dbReference type="NCBI Taxonomy" id="1759441"/>
    <lineage>
        <taxon>Eukaryota</taxon>
        <taxon>Fungi</taxon>
        <taxon>Dikarya</taxon>
        <taxon>Basidiomycota</taxon>
        <taxon>Agaricomycotina</taxon>
        <taxon>Agaricomycetes</taxon>
        <taxon>Agaricomycetidae</taxon>
        <taxon>Atheliales</taxon>
        <taxon>Atheliaceae</taxon>
        <taxon>Athelia</taxon>
    </lineage>
</organism>
<keyword evidence="1" id="KW-0472">Membrane</keyword>
<dbReference type="EMBL" id="KV417643">
    <property type="protein sequence ID" value="KZP12752.1"/>
    <property type="molecule type" value="Genomic_DNA"/>
</dbReference>
<reference evidence="2 3" key="1">
    <citation type="journal article" date="2016" name="Mol. Biol. Evol.">
        <title>Comparative Genomics of Early-Diverging Mushroom-Forming Fungi Provides Insights into the Origins of Lignocellulose Decay Capabilities.</title>
        <authorList>
            <person name="Nagy L.G."/>
            <person name="Riley R."/>
            <person name="Tritt A."/>
            <person name="Adam C."/>
            <person name="Daum C."/>
            <person name="Floudas D."/>
            <person name="Sun H."/>
            <person name="Yadav J.S."/>
            <person name="Pangilinan J."/>
            <person name="Larsson K.H."/>
            <person name="Matsuura K."/>
            <person name="Barry K."/>
            <person name="Labutti K."/>
            <person name="Kuo R."/>
            <person name="Ohm R.A."/>
            <person name="Bhattacharya S.S."/>
            <person name="Shirouzu T."/>
            <person name="Yoshinaga Y."/>
            <person name="Martin F.M."/>
            <person name="Grigoriev I.V."/>
            <person name="Hibbett D.S."/>
        </authorList>
    </citation>
    <scope>NUCLEOTIDE SEQUENCE [LARGE SCALE GENOMIC DNA]</scope>
    <source>
        <strain evidence="2 3">CBS 109695</strain>
    </source>
</reference>